<accession>A0A9P7Q378</accession>
<name>A0A9P7Q378_9HYPO</name>
<protein>
    <submittedName>
        <fullName evidence="2">Uncharacterized protein</fullName>
    </submittedName>
</protein>
<comment type="caution">
    <text evidence="2">The sequence shown here is derived from an EMBL/GenBank/DDBJ whole genome shotgun (WGS) entry which is preliminary data.</text>
</comment>
<dbReference type="EMBL" id="SRQM01000161">
    <property type="protein sequence ID" value="KAG6116878.1"/>
    <property type="molecule type" value="Genomic_DNA"/>
</dbReference>
<dbReference type="AlphaFoldDB" id="A0A9P7Q378"/>
<keyword evidence="3" id="KW-1185">Reference proteome</keyword>
<feature type="signal peptide" evidence="1">
    <location>
        <begin position="1"/>
        <end position="23"/>
    </location>
</feature>
<evidence type="ECO:0000256" key="1">
    <source>
        <dbReference type="SAM" id="SignalP"/>
    </source>
</evidence>
<organism evidence="2 3">
    <name type="scientific">Claviceps humidiphila</name>
    <dbReference type="NCBI Taxonomy" id="1294629"/>
    <lineage>
        <taxon>Eukaryota</taxon>
        <taxon>Fungi</taxon>
        <taxon>Dikarya</taxon>
        <taxon>Ascomycota</taxon>
        <taxon>Pezizomycotina</taxon>
        <taxon>Sordariomycetes</taxon>
        <taxon>Hypocreomycetidae</taxon>
        <taxon>Hypocreales</taxon>
        <taxon>Clavicipitaceae</taxon>
        <taxon>Claviceps</taxon>
    </lineage>
</organism>
<keyword evidence="1" id="KW-0732">Signal</keyword>
<dbReference type="Proteomes" id="UP000732380">
    <property type="component" value="Unassembled WGS sequence"/>
</dbReference>
<sequence>MLLRLSRVSQFLHLLSFVSRVAAGDTWGGPWKSTLSGTRTASRFISRAIQHSPKAPFVLLTRAIAGTQTYTARGAETRPRSDDNQRYHPQVMMTSSGAGLGDDVVNTYVSDYEAEQIRRHMMFDQFQDSVWGLVIYRCCNASDEDWERMLQKFRSELDYDHTDYYISRDLVPFHNLHPIDDPSLYGASMDQARAHFRSWIPENIKSRLRPEATNLDDMTYKYLADVTPRYRYCLYVDDLCIESLDQDHVDCPVVKILDKDWEPYTPEDIKELEESEGLGVIGDGTTPAPFLDGLTDDLKEDVGWMYMPVVSYLDKYFILVKDEWYEQYVRPPYVDGWEGERGLIGHWRNK</sequence>
<proteinExistence type="predicted"/>
<reference evidence="2 3" key="1">
    <citation type="journal article" date="2020" name="bioRxiv">
        <title>Whole genome comparisons of ergot fungi reveals the divergence and evolution of species within the genus Claviceps are the result of varying mechanisms driving genome evolution and host range expansion.</title>
        <authorList>
            <person name="Wyka S.A."/>
            <person name="Mondo S.J."/>
            <person name="Liu M."/>
            <person name="Dettman J."/>
            <person name="Nalam V."/>
            <person name="Broders K.D."/>
        </authorList>
    </citation>
    <scope>NUCLEOTIDE SEQUENCE [LARGE SCALE GENOMIC DNA]</scope>
    <source>
        <strain evidence="2 3">LM576</strain>
    </source>
</reference>
<evidence type="ECO:0000313" key="2">
    <source>
        <dbReference type="EMBL" id="KAG6116878.1"/>
    </source>
</evidence>
<feature type="chain" id="PRO_5040267694" evidence="1">
    <location>
        <begin position="24"/>
        <end position="350"/>
    </location>
</feature>
<gene>
    <name evidence="2" type="ORF">E4U13_001556</name>
</gene>
<evidence type="ECO:0000313" key="3">
    <source>
        <dbReference type="Proteomes" id="UP000732380"/>
    </source>
</evidence>